<evidence type="ECO:0000313" key="3">
    <source>
        <dbReference type="Proteomes" id="UP000031643"/>
    </source>
</evidence>
<evidence type="ECO:0000313" key="2">
    <source>
        <dbReference type="EMBL" id="BAQ16640.1"/>
    </source>
</evidence>
<dbReference type="Proteomes" id="UP000031643">
    <property type="component" value="Chromosome"/>
</dbReference>
<protein>
    <submittedName>
        <fullName evidence="2">Uncharacterized protein</fullName>
    </submittedName>
</protein>
<evidence type="ECO:0000256" key="1">
    <source>
        <dbReference type="SAM" id="MobiDB-lite"/>
    </source>
</evidence>
<gene>
    <name evidence="2" type="ORF">GL4_1182</name>
</gene>
<proteinExistence type="predicted"/>
<dbReference type="STRING" id="1384459.GL4_1182"/>
<dbReference type="AlphaFoldDB" id="A0A0A8K143"/>
<dbReference type="EMBL" id="AP014648">
    <property type="protein sequence ID" value="BAQ16640.1"/>
    <property type="molecule type" value="Genomic_DNA"/>
</dbReference>
<accession>A0A0A8K143</accession>
<reference evidence="2 3" key="1">
    <citation type="submission" date="2014-09" db="EMBL/GenBank/DDBJ databases">
        <title>Genome sequencing of Methyloceanibacter caenitepidi Gela4.</title>
        <authorList>
            <person name="Takeuchi M."/>
            <person name="Susumu S."/>
            <person name="Kamagata Y."/>
            <person name="Oshima K."/>
            <person name="Hattori M."/>
            <person name="Iwasaki W."/>
        </authorList>
    </citation>
    <scope>NUCLEOTIDE SEQUENCE [LARGE SCALE GENOMIC DNA]</scope>
    <source>
        <strain evidence="2 3">Gela4</strain>
    </source>
</reference>
<name>A0A0A8K143_9HYPH</name>
<feature type="region of interest" description="Disordered" evidence="1">
    <location>
        <begin position="1"/>
        <end position="44"/>
    </location>
</feature>
<sequence>MLVSALESADEQINTGEAQSGAEDRIAQNGRRRSKMPPSMAMQT</sequence>
<dbReference type="KEGG" id="mcg:GL4_1182"/>
<keyword evidence="3" id="KW-1185">Reference proteome</keyword>
<organism evidence="2 3">
    <name type="scientific">Methyloceanibacter caenitepidi</name>
    <dbReference type="NCBI Taxonomy" id="1384459"/>
    <lineage>
        <taxon>Bacteria</taxon>
        <taxon>Pseudomonadati</taxon>
        <taxon>Pseudomonadota</taxon>
        <taxon>Alphaproteobacteria</taxon>
        <taxon>Hyphomicrobiales</taxon>
        <taxon>Hyphomicrobiaceae</taxon>
        <taxon>Methyloceanibacter</taxon>
    </lineage>
</organism>
<dbReference type="HOGENOM" id="CLU_3218480_0_0_5"/>